<gene>
    <name evidence="2" type="ORF">C7M84_015765</name>
</gene>
<reference evidence="2 3" key="1">
    <citation type="submission" date="2018-04" db="EMBL/GenBank/DDBJ databases">
        <authorList>
            <person name="Zhang X."/>
            <person name="Yuan J."/>
            <person name="Li F."/>
            <person name="Xiang J."/>
        </authorList>
    </citation>
    <scope>NUCLEOTIDE SEQUENCE [LARGE SCALE GENOMIC DNA]</scope>
    <source>
        <tissue evidence="2">Muscle</tissue>
    </source>
</reference>
<evidence type="ECO:0000313" key="2">
    <source>
        <dbReference type="EMBL" id="ROT66243.1"/>
    </source>
</evidence>
<feature type="compositionally biased region" description="Low complexity" evidence="1">
    <location>
        <begin position="592"/>
        <end position="601"/>
    </location>
</feature>
<feature type="region of interest" description="Disordered" evidence="1">
    <location>
        <begin position="440"/>
        <end position="720"/>
    </location>
</feature>
<feature type="compositionally biased region" description="Basic and acidic residues" evidence="1">
    <location>
        <begin position="519"/>
        <end position="528"/>
    </location>
</feature>
<keyword evidence="3" id="KW-1185">Reference proteome</keyword>
<name>A0A3R7QG11_PENVA</name>
<feature type="compositionally biased region" description="Pro residues" evidence="1">
    <location>
        <begin position="127"/>
        <end position="158"/>
    </location>
</feature>
<feature type="compositionally biased region" description="Basic and acidic residues" evidence="1">
    <location>
        <begin position="356"/>
        <end position="366"/>
    </location>
</feature>
<feature type="compositionally biased region" description="Basic and acidic residues" evidence="1">
    <location>
        <begin position="551"/>
        <end position="565"/>
    </location>
</feature>
<feature type="region of interest" description="Disordered" evidence="1">
    <location>
        <begin position="356"/>
        <end position="379"/>
    </location>
</feature>
<dbReference type="STRING" id="6689.A0A3R7QG11"/>
<feature type="compositionally biased region" description="Basic residues" evidence="1">
    <location>
        <begin position="529"/>
        <end position="550"/>
    </location>
</feature>
<feature type="compositionally biased region" description="Pro residues" evidence="1">
    <location>
        <begin position="169"/>
        <end position="181"/>
    </location>
</feature>
<accession>A0A3R7QG11</accession>
<feature type="compositionally biased region" description="Basic and acidic residues" evidence="1">
    <location>
        <begin position="605"/>
        <end position="617"/>
    </location>
</feature>
<evidence type="ECO:0000256" key="1">
    <source>
        <dbReference type="SAM" id="MobiDB-lite"/>
    </source>
</evidence>
<feature type="region of interest" description="Disordered" evidence="1">
    <location>
        <begin position="254"/>
        <end position="321"/>
    </location>
</feature>
<dbReference type="AlphaFoldDB" id="A0A3R7QG11"/>
<dbReference type="OrthoDB" id="6379703at2759"/>
<evidence type="ECO:0000313" key="3">
    <source>
        <dbReference type="Proteomes" id="UP000283509"/>
    </source>
</evidence>
<feature type="region of interest" description="Disordered" evidence="1">
    <location>
        <begin position="100"/>
        <end position="185"/>
    </location>
</feature>
<proteinExistence type="predicted"/>
<dbReference type="EMBL" id="QCYY01002971">
    <property type="protein sequence ID" value="ROT66243.1"/>
    <property type="molecule type" value="Genomic_DNA"/>
</dbReference>
<sequence length="720" mass="77659">MDERCCKGAQGPDSHALLGGAPLRIMKSRLGEGCFDVTLNDGSSGTFVKVPLIDIHGLAVFLRQSTRCLSCQAACCLYVTGTISAHLAAVTQVRKAAAGEDNVPEVSLHRLAGPRPPAPPPRRHRPPPPTQPAPATPPNPPPSPTCPHPGAPPPPLPLHAPAHLFPADPIMPPPPAPPTPRPSLLTMDTLRPLEEVWVKEEGRASPHEQGTTPAGGAGVDAAAPSTPFLPLDLPLPSVNLEWRSQSHLGTAGATTLSAPMRPLPYAHDKNNSGQDLAANPPAPPLDTPPPGTPPGRTLPPGCPRGSAEACPTRRPSRPVLPDHAHALGALEIKRKLEADLEESLRLVRKMIYKGLPRGEGDSEVKSQPEAPVDVSSATKRQDALDDKALISSYERVFSLLEGKAFSSMENLAGEGVPRWPASDGALDLSKDFQRLNECLMDGGFGSRTKNKRSKDQGSQRKRLKGGSEGNERKRQKHTSKKNEYQSLSSTKSGTDKPGPGSAASDVRTGSTQQEAGSTNKKDPRDSARHSRQKSKRSSGARRDHKHSSKHKASDAKVRLLEDTSQKKSRKDKQRWSKTKPPKPLEACRCCRDSTTSSDTSTPPQTREEERTRLHDTKPGLFILPKKCPKETPSISAVQAEENARSYAAHRRSWPHSDTTASTVCKSARRGQQLHGRARDQKPHLSGDGDSDRPSWRFHDLLSSDSDSDSEAGHLMIDTDN</sequence>
<feature type="compositionally biased region" description="Low complexity" evidence="1">
    <location>
        <begin position="159"/>
        <end position="168"/>
    </location>
</feature>
<protein>
    <submittedName>
        <fullName evidence="2">Uncharacterized protein</fullName>
    </submittedName>
</protein>
<feature type="compositionally biased region" description="Basic and acidic residues" evidence="1">
    <location>
        <begin position="676"/>
        <end position="701"/>
    </location>
</feature>
<feature type="compositionally biased region" description="Basic residues" evidence="1">
    <location>
        <begin position="566"/>
        <end position="580"/>
    </location>
</feature>
<organism evidence="2 3">
    <name type="scientific">Penaeus vannamei</name>
    <name type="common">Whiteleg shrimp</name>
    <name type="synonym">Litopenaeus vannamei</name>
    <dbReference type="NCBI Taxonomy" id="6689"/>
    <lineage>
        <taxon>Eukaryota</taxon>
        <taxon>Metazoa</taxon>
        <taxon>Ecdysozoa</taxon>
        <taxon>Arthropoda</taxon>
        <taxon>Crustacea</taxon>
        <taxon>Multicrustacea</taxon>
        <taxon>Malacostraca</taxon>
        <taxon>Eumalacostraca</taxon>
        <taxon>Eucarida</taxon>
        <taxon>Decapoda</taxon>
        <taxon>Dendrobranchiata</taxon>
        <taxon>Penaeoidea</taxon>
        <taxon>Penaeidae</taxon>
        <taxon>Penaeus</taxon>
    </lineage>
</organism>
<dbReference type="Proteomes" id="UP000283509">
    <property type="component" value="Unassembled WGS sequence"/>
</dbReference>
<feature type="compositionally biased region" description="Pro residues" evidence="1">
    <location>
        <begin position="280"/>
        <end position="302"/>
    </location>
</feature>
<comment type="caution">
    <text evidence="2">The sequence shown here is derived from an EMBL/GenBank/DDBJ whole genome shotgun (WGS) entry which is preliminary data.</text>
</comment>
<reference evidence="2 3" key="2">
    <citation type="submission" date="2019-01" db="EMBL/GenBank/DDBJ databases">
        <title>The decoding of complex shrimp genome reveals the adaptation for benthos swimmer, frequently molting mechanism and breeding impact on genome.</title>
        <authorList>
            <person name="Sun Y."/>
            <person name="Gao Y."/>
            <person name="Yu Y."/>
        </authorList>
    </citation>
    <scope>NUCLEOTIDE SEQUENCE [LARGE SCALE GENOMIC DNA]</scope>
    <source>
        <tissue evidence="2">Muscle</tissue>
    </source>
</reference>
<feature type="region of interest" description="Disordered" evidence="1">
    <location>
        <begin position="200"/>
        <end position="219"/>
    </location>
</feature>
<feature type="compositionally biased region" description="Polar residues" evidence="1">
    <location>
        <begin position="507"/>
        <end position="518"/>
    </location>
</feature>
<feature type="compositionally biased region" description="Polar residues" evidence="1">
    <location>
        <begin position="655"/>
        <end position="664"/>
    </location>
</feature>